<reference evidence="2 3" key="1">
    <citation type="submission" date="2023-11" db="EMBL/GenBank/DDBJ databases">
        <title>Draft genome sequence of a psychrophilic Clostridium strain from permafrost water brine.</title>
        <authorList>
            <person name="Shcherbakova V.A."/>
            <person name="Trubitsyn V.E."/>
            <person name="Zakharyuk A.G."/>
        </authorList>
    </citation>
    <scope>NUCLEOTIDE SEQUENCE [LARGE SCALE GENOMIC DNA]</scope>
    <source>
        <strain evidence="2 3">14F</strain>
    </source>
</reference>
<keyword evidence="3" id="KW-1185">Reference proteome</keyword>
<dbReference type="Proteomes" id="UP001498469">
    <property type="component" value="Unassembled WGS sequence"/>
</dbReference>
<evidence type="ECO:0000256" key="1">
    <source>
        <dbReference type="SAM" id="Phobius"/>
    </source>
</evidence>
<evidence type="ECO:0000313" key="3">
    <source>
        <dbReference type="Proteomes" id="UP001498469"/>
    </source>
</evidence>
<dbReference type="RefSeq" id="WP_216252475.1">
    <property type="nucleotide sequence ID" value="NZ_JAZHFS010000017.1"/>
</dbReference>
<name>A0ABU7URK6_9CLOT</name>
<gene>
    <name evidence="2" type="ORF">SJI18_16600</name>
</gene>
<proteinExistence type="predicted"/>
<evidence type="ECO:0000313" key="2">
    <source>
        <dbReference type="EMBL" id="MEF2113928.1"/>
    </source>
</evidence>
<comment type="caution">
    <text evidence="2">The sequence shown here is derived from an EMBL/GenBank/DDBJ whole genome shotgun (WGS) entry which is preliminary data.</text>
</comment>
<organism evidence="2 3">
    <name type="scientific">Clostridium frigoriphilum</name>
    <dbReference type="NCBI Taxonomy" id="443253"/>
    <lineage>
        <taxon>Bacteria</taxon>
        <taxon>Bacillati</taxon>
        <taxon>Bacillota</taxon>
        <taxon>Clostridia</taxon>
        <taxon>Eubacteriales</taxon>
        <taxon>Clostridiaceae</taxon>
        <taxon>Clostridium</taxon>
    </lineage>
</organism>
<feature type="transmembrane region" description="Helical" evidence="1">
    <location>
        <begin position="29"/>
        <end position="50"/>
    </location>
</feature>
<sequence length="53" mass="5945">MSPAIYVLIISLIGLILLSIFNKKLKKSILTMSEYGICITTIIGIFLMFFESC</sequence>
<keyword evidence="1" id="KW-0472">Membrane</keyword>
<protein>
    <submittedName>
        <fullName evidence="2">Uncharacterized protein</fullName>
    </submittedName>
</protein>
<accession>A0ABU7URK6</accession>
<keyword evidence="1" id="KW-1133">Transmembrane helix</keyword>
<keyword evidence="1" id="KW-0812">Transmembrane</keyword>
<feature type="transmembrane region" description="Helical" evidence="1">
    <location>
        <begin position="6"/>
        <end position="22"/>
    </location>
</feature>
<dbReference type="EMBL" id="JAZHFS010000017">
    <property type="protein sequence ID" value="MEF2113928.1"/>
    <property type="molecule type" value="Genomic_DNA"/>
</dbReference>